<evidence type="ECO:0000313" key="2">
    <source>
        <dbReference type="Proteomes" id="UP001386955"/>
    </source>
</evidence>
<proteinExistence type="predicted"/>
<dbReference type="AlphaFoldDB" id="A0AAN9SXX2"/>
<comment type="caution">
    <text evidence="1">The sequence shown here is derived from an EMBL/GenBank/DDBJ whole genome shotgun (WGS) entry which is preliminary data.</text>
</comment>
<accession>A0AAN9SXX2</accession>
<sequence>MARKRRSSSNKHARNSMAERDIEYLKLGFPHISEHFLKDIYLTANFCLCNATSILYFIECNADDDGLHEYYSNLHRTEFPHLHIDGSIQHLKAKASASSSSNSQPANH</sequence>
<gene>
    <name evidence="1" type="ORF">VNO78_00979</name>
</gene>
<reference evidence="1 2" key="1">
    <citation type="submission" date="2024-01" db="EMBL/GenBank/DDBJ databases">
        <title>The genomes of 5 underutilized Papilionoideae crops provide insights into root nodulation and disease resistanc.</title>
        <authorList>
            <person name="Jiang F."/>
        </authorList>
    </citation>
    <scope>NUCLEOTIDE SEQUENCE [LARGE SCALE GENOMIC DNA]</scope>
    <source>
        <strain evidence="1">DUOXIRENSHENG_FW03</strain>
        <tissue evidence="1">Leaves</tissue>
    </source>
</reference>
<organism evidence="1 2">
    <name type="scientific">Psophocarpus tetragonolobus</name>
    <name type="common">Winged bean</name>
    <name type="synonym">Dolichos tetragonolobus</name>
    <dbReference type="NCBI Taxonomy" id="3891"/>
    <lineage>
        <taxon>Eukaryota</taxon>
        <taxon>Viridiplantae</taxon>
        <taxon>Streptophyta</taxon>
        <taxon>Embryophyta</taxon>
        <taxon>Tracheophyta</taxon>
        <taxon>Spermatophyta</taxon>
        <taxon>Magnoliopsida</taxon>
        <taxon>eudicotyledons</taxon>
        <taxon>Gunneridae</taxon>
        <taxon>Pentapetalae</taxon>
        <taxon>rosids</taxon>
        <taxon>fabids</taxon>
        <taxon>Fabales</taxon>
        <taxon>Fabaceae</taxon>
        <taxon>Papilionoideae</taxon>
        <taxon>50 kb inversion clade</taxon>
        <taxon>NPAAA clade</taxon>
        <taxon>indigoferoid/millettioid clade</taxon>
        <taxon>Phaseoleae</taxon>
        <taxon>Psophocarpus</taxon>
    </lineage>
</organism>
<protein>
    <submittedName>
        <fullName evidence="1">Uncharacterized protein</fullName>
    </submittedName>
</protein>
<evidence type="ECO:0000313" key="1">
    <source>
        <dbReference type="EMBL" id="KAK7410299.1"/>
    </source>
</evidence>
<dbReference type="Proteomes" id="UP001386955">
    <property type="component" value="Unassembled WGS sequence"/>
</dbReference>
<dbReference type="EMBL" id="JAYMYS010000001">
    <property type="protein sequence ID" value="KAK7410299.1"/>
    <property type="molecule type" value="Genomic_DNA"/>
</dbReference>
<name>A0AAN9SXX2_PSOTE</name>
<keyword evidence="2" id="KW-1185">Reference proteome</keyword>